<reference evidence="1 2" key="1">
    <citation type="submission" date="2017-08" db="EMBL/GenBank/DDBJ databases">
        <title>Complete genome sequence of Mucilaginibacter sp. strain BJC16-A31.</title>
        <authorList>
            <consortium name="Henan University of Science and Technology"/>
            <person name="You X."/>
        </authorList>
    </citation>
    <scope>NUCLEOTIDE SEQUENCE [LARGE SCALE GENOMIC DNA]</scope>
    <source>
        <strain evidence="1 2">BJC16-A31</strain>
    </source>
</reference>
<evidence type="ECO:0000313" key="2">
    <source>
        <dbReference type="Proteomes" id="UP000215002"/>
    </source>
</evidence>
<organism evidence="1 2">
    <name type="scientific">Mucilaginibacter xinganensis</name>
    <dbReference type="NCBI Taxonomy" id="1234841"/>
    <lineage>
        <taxon>Bacteria</taxon>
        <taxon>Pseudomonadati</taxon>
        <taxon>Bacteroidota</taxon>
        <taxon>Sphingobacteriia</taxon>
        <taxon>Sphingobacteriales</taxon>
        <taxon>Sphingobacteriaceae</taxon>
        <taxon>Mucilaginibacter</taxon>
    </lineage>
</organism>
<dbReference type="KEGG" id="muc:MuYL_1170"/>
<sequence length="176" mass="20120">MDNSFLASIQKLEAMAFFSGYALVYTVMLFFWGNEQQKGKFTSRIISLLPVSYAFIGVLFLGFQLKRLYPDYSWEHVRLTIQQPYLIGWGILSIAFLIPALKKQPVISLLHSCTFFYFIAADLFGLLIAKSADNDMVKNDMKVLAASVILNIGVLALIILLFTLDILYKKYKLRRI</sequence>
<name>A0A223NTH8_9SPHI</name>
<dbReference type="RefSeq" id="WP_094569580.1">
    <property type="nucleotide sequence ID" value="NZ_CP022743.1"/>
</dbReference>
<dbReference type="Proteomes" id="UP000215002">
    <property type="component" value="Chromosome"/>
</dbReference>
<dbReference type="OrthoDB" id="798489at2"/>
<evidence type="ECO:0000313" key="1">
    <source>
        <dbReference type="EMBL" id="ASU33070.1"/>
    </source>
</evidence>
<accession>A0A223NTH8</accession>
<protein>
    <submittedName>
        <fullName evidence="1">Uncharacterized protein</fullName>
    </submittedName>
</protein>
<gene>
    <name evidence="1" type="ORF">MuYL_1170</name>
</gene>
<dbReference type="AlphaFoldDB" id="A0A223NTH8"/>
<keyword evidence="2" id="KW-1185">Reference proteome</keyword>
<proteinExistence type="predicted"/>
<dbReference type="EMBL" id="CP022743">
    <property type="protein sequence ID" value="ASU33070.1"/>
    <property type="molecule type" value="Genomic_DNA"/>
</dbReference>